<dbReference type="Proteomes" id="UP000823612">
    <property type="component" value="Unassembled WGS sequence"/>
</dbReference>
<feature type="transmembrane region" description="Helical" evidence="1">
    <location>
        <begin position="215"/>
        <end position="236"/>
    </location>
</feature>
<reference evidence="3" key="2">
    <citation type="journal article" date="2021" name="PeerJ">
        <title>Extensive microbial diversity within the chicken gut microbiome revealed by metagenomics and culture.</title>
        <authorList>
            <person name="Gilroy R."/>
            <person name="Ravi A."/>
            <person name="Getino M."/>
            <person name="Pursley I."/>
            <person name="Horton D.L."/>
            <person name="Alikhan N.F."/>
            <person name="Baker D."/>
            <person name="Gharbi K."/>
            <person name="Hall N."/>
            <person name="Watson M."/>
            <person name="Adriaenssens E.M."/>
            <person name="Foster-Nyarko E."/>
            <person name="Jarju S."/>
            <person name="Secka A."/>
            <person name="Antonio M."/>
            <person name="Oren A."/>
            <person name="Chaudhuri R.R."/>
            <person name="La Ragione R."/>
            <person name="Hildebrand F."/>
            <person name="Pallen M.J."/>
        </authorList>
    </citation>
    <scope>NUCLEOTIDE SEQUENCE</scope>
    <source>
        <strain evidence="3">2889</strain>
    </source>
</reference>
<feature type="transmembrane region" description="Helical" evidence="1">
    <location>
        <begin position="41"/>
        <end position="60"/>
    </location>
</feature>
<dbReference type="InterPro" id="IPR000620">
    <property type="entry name" value="EamA_dom"/>
</dbReference>
<dbReference type="InterPro" id="IPR037185">
    <property type="entry name" value="EmrE-like"/>
</dbReference>
<evidence type="ECO:0000313" key="3">
    <source>
        <dbReference type="EMBL" id="MBO8432113.1"/>
    </source>
</evidence>
<name>A0A9D9H274_9BACT</name>
<dbReference type="Pfam" id="PF00892">
    <property type="entry name" value="EamA"/>
    <property type="match status" value="2"/>
</dbReference>
<feature type="transmembrane region" description="Helical" evidence="1">
    <location>
        <begin position="184"/>
        <end position="203"/>
    </location>
</feature>
<dbReference type="EMBL" id="JADIMZ010000030">
    <property type="protein sequence ID" value="MBO8432113.1"/>
    <property type="molecule type" value="Genomic_DNA"/>
</dbReference>
<feature type="transmembrane region" description="Helical" evidence="1">
    <location>
        <begin position="99"/>
        <end position="120"/>
    </location>
</feature>
<comment type="caution">
    <text evidence="3">The sequence shown here is derived from an EMBL/GenBank/DDBJ whole genome shotgun (WGS) entry which is preliminary data.</text>
</comment>
<dbReference type="Gene3D" id="1.10.3730.20">
    <property type="match status" value="1"/>
</dbReference>
<protein>
    <submittedName>
        <fullName evidence="3">DMT family transporter</fullName>
    </submittedName>
</protein>
<organism evidence="3 4">
    <name type="scientific">Candidatus Pullibacteroides excrementavium</name>
    <dbReference type="NCBI Taxonomy" id="2840905"/>
    <lineage>
        <taxon>Bacteria</taxon>
        <taxon>Pseudomonadati</taxon>
        <taxon>Bacteroidota</taxon>
        <taxon>Bacteroidia</taxon>
        <taxon>Bacteroidales</taxon>
        <taxon>Candidatus Pullibacteroides</taxon>
    </lineage>
</organism>
<feature type="transmembrane region" description="Helical" evidence="1">
    <location>
        <begin position="72"/>
        <end position="93"/>
    </location>
</feature>
<feature type="transmembrane region" description="Helical" evidence="1">
    <location>
        <begin position="12"/>
        <end position="29"/>
    </location>
</feature>
<evidence type="ECO:0000313" key="4">
    <source>
        <dbReference type="Proteomes" id="UP000823612"/>
    </source>
</evidence>
<reference evidence="3" key="1">
    <citation type="submission" date="2020-10" db="EMBL/GenBank/DDBJ databases">
        <authorList>
            <person name="Gilroy R."/>
        </authorList>
    </citation>
    <scope>NUCLEOTIDE SEQUENCE</scope>
    <source>
        <strain evidence="3">2889</strain>
    </source>
</reference>
<evidence type="ECO:0000259" key="2">
    <source>
        <dbReference type="Pfam" id="PF00892"/>
    </source>
</evidence>
<sequence length="312" mass="34298">MGNETNQKLKGYLLGAIAAATYGMNPLFAKPLYENGLGMDTVLFYRYVMAVPVIALMIKLRGRSFKLQRKAVFPLIVMGGLLSISSLTLFYSYTYMDAGLASTLLFIYPVLVAVIMAVVFKEKISRQTAICIIMALAGIVLLSRGSDGQGLNPIGVAIVMVSSVTYAIYLVAVNQWKVLKEMPTVQLTFYALLFSTVVLFGKTGFGTHLQPITQWYEWLLLLCLAILPTVVSFLATTQAIHYIGPTPTAILGSLEPLTAVVFGVLVFHEAFTSRLVLGMLLIITAVTIIVSKGNFATYLLRFRKLFPKLKKK</sequence>
<gene>
    <name evidence="3" type="ORF">IAB08_02310</name>
</gene>
<feature type="transmembrane region" description="Helical" evidence="1">
    <location>
        <begin position="279"/>
        <end position="302"/>
    </location>
</feature>
<feature type="transmembrane region" description="Helical" evidence="1">
    <location>
        <begin position="248"/>
        <end position="267"/>
    </location>
</feature>
<dbReference type="PANTHER" id="PTHR22911:SF137">
    <property type="entry name" value="SOLUTE CARRIER FAMILY 35 MEMBER G2-RELATED"/>
    <property type="match status" value="1"/>
</dbReference>
<keyword evidence="1" id="KW-0812">Transmembrane</keyword>
<keyword evidence="1" id="KW-1133">Transmembrane helix</keyword>
<evidence type="ECO:0000256" key="1">
    <source>
        <dbReference type="SAM" id="Phobius"/>
    </source>
</evidence>
<dbReference type="GO" id="GO:0016020">
    <property type="term" value="C:membrane"/>
    <property type="evidence" value="ECO:0007669"/>
    <property type="project" value="InterPro"/>
</dbReference>
<keyword evidence="1" id="KW-0472">Membrane</keyword>
<accession>A0A9D9H274</accession>
<dbReference type="PANTHER" id="PTHR22911">
    <property type="entry name" value="ACYL-MALONYL CONDENSING ENZYME-RELATED"/>
    <property type="match status" value="1"/>
</dbReference>
<dbReference type="SUPFAM" id="SSF103481">
    <property type="entry name" value="Multidrug resistance efflux transporter EmrE"/>
    <property type="match status" value="2"/>
</dbReference>
<feature type="domain" description="EamA" evidence="2">
    <location>
        <begin position="154"/>
        <end position="290"/>
    </location>
</feature>
<feature type="transmembrane region" description="Helical" evidence="1">
    <location>
        <begin position="127"/>
        <end position="145"/>
    </location>
</feature>
<feature type="transmembrane region" description="Helical" evidence="1">
    <location>
        <begin position="151"/>
        <end position="172"/>
    </location>
</feature>
<feature type="domain" description="EamA" evidence="2">
    <location>
        <begin position="10"/>
        <end position="143"/>
    </location>
</feature>
<dbReference type="AlphaFoldDB" id="A0A9D9H274"/>
<proteinExistence type="predicted"/>